<evidence type="ECO:0000259" key="1">
    <source>
        <dbReference type="PROSITE" id="PS51733"/>
    </source>
</evidence>
<dbReference type="InterPro" id="IPR004143">
    <property type="entry name" value="BPL_LPL_catalytic"/>
</dbReference>
<dbReference type="InterPro" id="IPR045864">
    <property type="entry name" value="aa-tRNA-synth_II/BPL/LPL"/>
</dbReference>
<evidence type="ECO:0000313" key="3">
    <source>
        <dbReference type="Proteomes" id="UP000051888"/>
    </source>
</evidence>
<dbReference type="GO" id="GO:0009249">
    <property type="term" value="P:protein lipoylation"/>
    <property type="evidence" value="ECO:0007669"/>
    <property type="project" value="UniProtKB-ARBA"/>
</dbReference>
<dbReference type="GO" id="GO:0016740">
    <property type="term" value="F:transferase activity"/>
    <property type="evidence" value="ECO:0007669"/>
    <property type="project" value="UniProtKB-KW"/>
</dbReference>
<dbReference type="SUPFAM" id="SSF55681">
    <property type="entry name" value="Class II aaRS and biotin synthetases"/>
    <property type="match status" value="1"/>
</dbReference>
<dbReference type="STRING" id="157838.AN964_24165"/>
<proteinExistence type="predicted"/>
<dbReference type="Pfam" id="PF21948">
    <property type="entry name" value="LplA-B_cat"/>
    <property type="match status" value="1"/>
</dbReference>
<gene>
    <name evidence="2" type="ORF">AN964_24165</name>
</gene>
<dbReference type="InterPro" id="IPR050664">
    <property type="entry name" value="Octanoyltrans_LipM/LipL"/>
</dbReference>
<reference evidence="2 3" key="1">
    <citation type="submission" date="2015-09" db="EMBL/GenBank/DDBJ databases">
        <title>Genome sequencing project for genomic taxonomy and phylogenomics of Bacillus-like bacteria.</title>
        <authorList>
            <person name="Liu B."/>
            <person name="Wang J."/>
            <person name="Zhu Y."/>
            <person name="Liu G."/>
            <person name="Chen Q."/>
            <person name="Chen Z."/>
            <person name="Lan J."/>
            <person name="Che J."/>
            <person name="Ge C."/>
            <person name="Shi H."/>
            <person name="Pan Z."/>
            <person name="Liu X."/>
        </authorList>
    </citation>
    <scope>NUCLEOTIDE SEQUENCE [LARGE SCALE GENOMIC DNA]</scope>
    <source>
        <strain evidence="2 3">LMG 18435</strain>
    </source>
</reference>
<sequence length="278" mass="31019">MGVGKTLEEEWLFLDTGISSPAFNMAMDEVLLNWHSKGEIPPVLRFYEWEPAGLSLGHFQKTVGRIDVSAAKERGIDIVRRPTGGLAVLHDKELTYSVIISEKHKKMSPSIIESYRVLSQGLLEGYRLLGISAELAIPDAPIGKTGTAVCFEEASWYELEIGGKKAAGSAQTRQKGVILQHGSIPMEMDEDALYNLFIFPNEKVKLRAKNAFKDKAVSINQILGRKATLEEVKDAFKNGFKKGLNIELTPYEPPQQMIDEAQSLMAEKYATDSYTFYR</sequence>
<dbReference type="Proteomes" id="UP000051888">
    <property type="component" value="Unassembled WGS sequence"/>
</dbReference>
<dbReference type="GO" id="GO:0140096">
    <property type="term" value="F:catalytic activity, acting on a protein"/>
    <property type="evidence" value="ECO:0007669"/>
    <property type="project" value="UniProtKB-ARBA"/>
</dbReference>
<dbReference type="PANTHER" id="PTHR43679:SF2">
    <property type="entry name" value="OCTANOYL-[GCVH]:PROTEIN N-OCTANOYLTRANSFERASE"/>
    <property type="match status" value="1"/>
</dbReference>
<dbReference type="Gene3D" id="3.30.930.10">
    <property type="entry name" value="Bira Bifunctional Protein, Domain 2"/>
    <property type="match status" value="1"/>
</dbReference>
<organism evidence="2 3">
    <name type="scientific">Heyndrickxia shackletonii</name>
    <dbReference type="NCBI Taxonomy" id="157838"/>
    <lineage>
        <taxon>Bacteria</taxon>
        <taxon>Bacillati</taxon>
        <taxon>Bacillota</taxon>
        <taxon>Bacilli</taxon>
        <taxon>Bacillales</taxon>
        <taxon>Bacillaceae</taxon>
        <taxon>Heyndrickxia</taxon>
    </lineage>
</organism>
<keyword evidence="3" id="KW-1185">Reference proteome</keyword>
<dbReference type="AlphaFoldDB" id="A0A0Q3WRT7"/>
<dbReference type="OrthoDB" id="9774653at2"/>
<dbReference type="CDD" id="cd16443">
    <property type="entry name" value="LplA"/>
    <property type="match status" value="1"/>
</dbReference>
<name>A0A0Q3WRT7_9BACI</name>
<accession>A0A0Q3WRT7</accession>
<keyword evidence="2" id="KW-0808">Transferase</keyword>
<feature type="domain" description="BPL/LPL catalytic" evidence="1">
    <location>
        <begin position="38"/>
        <end position="248"/>
    </location>
</feature>
<comment type="caution">
    <text evidence="2">The sequence shown here is derived from an EMBL/GenBank/DDBJ whole genome shotgun (WGS) entry which is preliminary data.</text>
</comment>
<dbReference type="PANTHER" id="PTHR43679">
    <property type="entry name" value="OCTANOYLTRANSFERASE LIPM-RELATED"/>
    <property type="match status" value="1"/>
</dbReference>
<evidence type="ECO:0000313" key="2">
    <source>
        <dbReference type="EMBL" id="KQL50724.1"/>
    </source>
</evidence>
<protein>
    <submittedName>
        <fullName evidence="2">Octanoyltransferase</fullName>
    </submittedName>
</protein>
<dbReference type="EMBL" id="LJJC01000015">
    <property type="protein sequence ID" value="KQL50724.1"/>
    <property type="molecule type" value="Genomic_DNA"/>
</dbReference>
<dbReference type="PATRIC" id="fig|157838.3.peg.5317"/>
<dbReference type="PROSITE" id="PS51733">
    <property type="entry name" value="BPL_LPL_CATALYTIC"/>
    <property type="match status" value="1"/>
</dbReference>